<sequence>MCNRICWGDKETALHSLSRSQSGIAPHTRSTRTDTLGCLEAATGQRRRGVIQRQKTNRSRTCGKPGNGCGCGSGMFVARDARGHNENRICRKDARHSVEEKNEI</sequence>
<dbReference type="AlphaFoldDB" id="A0AAU9EQX1"/>
<evidence type="ECO:0000313" key="1">
    <source>
        <dbReference type="EMBL" id="BFF88915.1"/>
    </source>
</evidence>
<name>A0AAU9EQX1_DROMD</name>
<reference evidence="1 2" key="1">
    <citation type="submission" date="2024-02" db="EMBL/GenBank/DDBJ databases">
        <title>A chromosome-level genome assembly of Drosophila madeirensis, a fruit fly species endemic to Madeira island.</title>
        <authorList>
            <person name="Tomihara K."/>
            <person name="Llopart A."/>
            <person name="Yamamoto D."/>
        </authorList>
    </citation>
    <scope>NUCLEOTIDE SEQUENCE [LARGE SCALE GENOMIC DNA]</scope>
    <source>
        <strain evidence="1 2">RF1</strain>
    </source>
</reference>
<organism evidence="1 2">
    <name type="scientific">Drosophila madeirensis</name>
    <name type="common">Fruit fly</name>
    <dbReference type="NCBI Taxonomy" id="30013"/>
    <lineage>
        <taxon>Eukaryota</taxon>
        <taxon>Metazoa</taxon>
        <taxon>Ecdysozoa</taxon>
        <taxon>Arthropoda</taxon>
        <taxon>Hexapoda</taxon>
        <taxon>Insecta</taxon>
        <taxon>Pterygota</taxon>
        <taxon>Neoptera</taxon>
        <taxon>Endopterygota</taxon>
        <taxon>Diptera</taxon>
        <taxon>Brachycera</taxon>
        <taxon>Muscomorpha</taxon>
        <taxon>Ephydroidea</taxon>
        <taxon>Drosophilidae</taxon>
        <taxon>Drosophila</taxon>
        <taxon>Sophophora</taxon>
    </lineage>
</organism>
<proteinExistence type="predicted"/>
<dbReference type="EMBL" id="AP029263">
    <property type="protein sequence ID" value="BFF88915.1"/>
    <property type="molecule type" value="Genomic_DNA"/>
</dbReference>
<accession>A0AAU9EQX1</accession>
<dbReference type="Proteomes" id="UP001500889">
    <property type="component" value="Chromosome O"/>
</dbReference>
<keyword evidence="2" id="KW-1185">Reference proteome</keyword>
<evidence type="ECO:0000313" key="2">
    <source>
        <dbReference type="Proteomes" id="UP001500889"/>
    </source>
</evidence>
<protein>
    <submittedName>
        <fullName evidence="1">Uncharacterized protein</fullName>
    </submittedName>
</protein>
<gene>
    <name evidence="1" type="ORF">DMAD_07794</name>
</gene>